<accession>A0A096ANP3</accession>
<dbReference type="GO" id="GO:0003985">
    <property type="term" value="F:acetyl-CoA C-acetyltransferase activity"/>
    <property type="evidence" value="ECO:0007669"/>
    <property type="project" value="UniProtKB-EC"/>
</dbReference>
<dbReference type="Proteomes" id="UP000029628">
    <property type="component" value="Unassembled WGS sequence"/>
</dbReference>
<proteinExistence type="inferred from homology"/>
<dbReference type="Pfam" id="PF00108">
    <property type="entry name" value="Thiolase_N"/>
    <property type="match status" value="1"/>
</dbReference>
<dbReference type="EMBL" id="JRNT01000005">
    <property type="protein sequence ID" value="KGF48281.1"/>
    <property type="molecule type" value="Genomic_DNA"/>
</dbReference>
<dbReference type="SUPFAM" id="SSF53901">
    <property type="entry name" value="Thiolase-like"/>
    <property type="match status" value="2"/>
</dbReference>
<gene>
    <name evidence="9" type="ORF">HMPREF0872_01440</name>
</gene>
<name>A0A096ANP3_9FIRM</name>
<evidence type="ECO:0000259" key="7">
    <source>
        <dbReference type="Pfam" id="PF00108"/>
    </source>
</evidence>
<dbReference type="InterPro" id="IPR020616">
    <property type="entry name" value="Thiolase_N"/>
</dbReference>
<keyword evidence="4 6" id="KW-0012">Acyltransferase</keyword>
<comment type="caution">
    <text evidence="9">The sequence shown here is derived from an EMBL/GenBank/DDBJ whole genome shotgun (WGS) entry which is preliminary data.</text>
</comment>
<feature type="domain" description="Thiolase N-terminal" evidence="7">
    <location>
        <begin position="5"/>
        <end position="245"/>
    </location>
</feature>
<evidence type="ECO:0000313" key="9">
    <source>
        <dbReference type="EMBL" id="KGF48281.1"/>
    </source>
</evidence>
<dbReference type="PANTHER" id="PTHR18919:SF107">
    <property type="entry name" value="ACETYL-COA ACETYLTRANSFERASE, CYTOSOLIC"/>
    <property type="match status" value="1"/>
</dbReference>
<dbReference type="CDD" id="cd00751">
    <property type="entry name" value="thiolase"/>
    <property type="match status" value="1"/>
</dbReference>
<dbReference type="RefSeq" id="WP_038151380.1">
    <property type="nucleotide sequence ID" value="NZ_JRNT01000005.1"/>
</dbReference>
<evidence type="ECO:0000259" key="8">
    <source>
        <dbReference type="Pfam" id="PF02803"/>
    </source>
</evidence>
<evidence type="ECO:0000256" key="6">
    <source>
        <dbReference type="RuleBase" id="RU003557"/>
    </source>
</evidence>
<evidence type="ECO:0000256" key="1">
    <source>
        <dbReference type="ARBA" id="ARBA00010982"/>
    </source>
</evidence>
<dbReference type="Pfam" id="PF02803">
    <property type="entry name" value="Thiolase_C"/>
    <property type="match status" value="1"/>
</dbReference>
<dbReference type="NCBIfam" id="TIGR01930">
    <property type="entry name" value="AcCoA-C-Actrans"/>
    <property type="match status" value="1"/>
</dbReference>
<dbReference type="PIRSF" id="PIRSF000429">
    <property type="entry name" value="Ac-CoA_Ac_transf"/>
    <property type="match status" value="1"/>
</dbReference>
<dbReference type="InterPro" id="IPR016039">
    <property type="entry name" value="Thiolase-like"/>
</dbReference>
<comment type="similarity">
    <text evidence="1 6">Belongs to the thiolase-like superfamily. Thiolase family.</text>
</comment>
<dbReference type="Gene3D" id="3.40.47.10">
    <property type="match status" value="1"/>
</dbReference>
<dbReference type="InterPro" id="IPR020617">
    <property type="entry name" value="Thiolase_C"/>
</dbReference>
<reference evidence="9 10" key="1">
    <citation type="submission" date="2014-07" db="EMBL/GenBank/DDBJ databases">
        <authorList>
            <person name="McCorrison J."/>
            <person name="Sanka R."/>
            <person name="Torralba M."/>
            <person name="Gillis M."/>
            <person name="Haft D.H."/>
            <person name="Methe B."/>
            <person name="Sutton G."/>
            <person name="Nelson K.E."/>
        </authorList>
    </citation>
    <scope>NUCLEOTIDE SEQUENCE [LARGE SCALE GENOMIC DNA]</scope>
    <source>
        <strain evidence="9 10">DNF00314</strain>
    </source>
</reference>
<protein>
    <recommendedName>
        <fullName evidence="2">acetyl-CoA C-acetyltransferase</fullName>
        <ecNumber evidence="2">2.3.1.9</ecNumber>
    </recommendedName>
    <alternativeName>
        <fullName evidence="5">Acetoacetyl-CoA thiolase</fullName>
    </alternativeName>
</protein>
<organism evidence="9 10">
    <name type="scientific">Veillonella montpellierensis DNF00314</name>
    <dbReference type="NCBI Taxonomy" id="1401067"/>
    <lineage>
        <taxon>Bacteria</taxon>
        <taxon>Bacillati</taxon>
        <taxon>Bacillota</taxon>
        <taxon>Negativicutes</taxon>
        <taxon>Veillonellales</taxon>
        <taxon>Veillonellaceae</taxon>
        <taxon>Veillonella</taxon>
    </lineage>
</organism>
<sequence length="376" mass="41039">MDRQVYIKGGLRTPIGVVHGQYKEILPEVLGSRILNQLRHAYRLESVDSVICGNATGTGGNIGRLMTLMSRFPDTVPAMTVDTQCASGGMSVAWAYAQIKAGISHTVIAGGIESASLQPKRSYAALDRREGDYYVAQFSPHEISSDAMLWGAERTIKKHAVSDEEMKYHVLRSHRLAQEAKEKRVLEPYVLPVIVHQRYCIDECIRKTMSASLLNRMKSILGEGTQVTAGNACLTHDGAAFLVVTDTPSECRIAHIESWAGDPLYSPEGAWLSTELLLNRTQLSMDDIDVIEWNEAFAVIDVLFARTYPNQLDKYNRLGGALAYGHPYGASGAIILLHAMAALQACQGKYAICAIAGAGGTGVAILLERMEQISIL</sequence>
<dbReference type="eggNOG" id="COG0183">
    <property type="taxonomic scope" value="Bacteria"/>
</dbReference>
<dbReference type="InterPro" id="IPR002155">
    <property type="entry name" value="Thiolase"/>
</dbReference>
<dbReference type="PANTHER" id="PTHR18919">
    <property type="entry name" value="ACETYL-COA C-ACYLTRANSFERASE"/>
    <property type="match status" value="1"/>
</dbReference>
<keyword evidence="10" id="KW-1185">Reference proteome</keyword>
<dbReference type="EC" id="2.3.1.9" evidence="2"/>
<feature type="domain" description="Thiolase C-terminal" evidence="8">
    <location>
        <begin position="253"/>
        <end position="369"/>
    </location>
</feature>
<dbReference type="InterPro" id="IPR020613">
    <property type="entry name" value="Thiolase_CS"/>
</dbReference>
<dbReference type="AlphaFoldDB" id="A0A096ANP3"/>
<evidence type="ECO:0000256" key="4">
    <source>
        <dbReference type="ARBA" id="ARBA00023315"/>
    </source>
</evidence>
<evidence type="ECO:0000256" key="2">
    <source>
        <dbReference type="ARBA" id="ARBA00012705"/>
    </source>
</evidence>
<keyword evidence="3 6" id="KW-0808">Transferase</keyword>
<evidence type="ECO:0000256" key="3">
    <source>
        <dbReference type="ARBA" id="ARBA00022679"/>
    </source>
</evidence>
<evidence type="ECO:0000256" key="5">
    <source>
        <dbReference type="ARBA" id="ARBA00030755"/>
    </source>
</evidence>
<dbReference type="PROSITE" id="PS00737">
    <property type="entry name" value="THIOLASE_2"/>
    <property type="match status" value="1"/>
</dbReference>
<evidence type="ECO:0000313" key="10">
    <source>
        <dbReference type="Proteomes" id="UP000029628"/>
    </source>
</evidence>